<evidence type="ECO:0000313" key="6">
    <source>
        <dbReference type="EMBL" id="KAG9511185.1"/>
    </source>
</evidence>
<evidence type="ECO:0000256" key="3">
    <source>
        <dbReference type="ARBA" id="ARBA00023242"/>
    </source>
</evidence>
<dbReference type="PANTHER" id="PTHR12446">
    <property type="entry name" value="TESMIN/TSO1-RELATED"/>
    <property type="match status" value="1"/>
</dbReference>
<name>A0ABQ7SD45_9ACAR</name>
<keyword evidence="3" id="KW-0539">Nucleus</keyword>
<feature type="compositionally biased region" description="Low complexity" evidence="4">
    <location>
        <begin position="240"/>
        <end position="251"/>
    </location>
</feature>
<dbReference type="PANTHER" id="PTHR12446:SF34">
    <property type="entry name" value="PROTEIN LIN-54 HOMOLOG"/>
    <property type="match status" value="1"/>
</dbReference>
<protein>
    <submittedName>
        <fullName evidence="6">Protein lin-54-like protein</fullName>
    </submittedName>
</protein>
<evidence type="ECO:0000259" key="5">
    <source>
        <dbReference type="PROSITE" id="PS51634"/>
    </source>
</evidence>
<feature type="region of interest" description="Disordered" evidence="4">
    <location>
        <begin position="69"/>
        <end position="131"/>
    </location>
</feature>
<accession>A0ABQ7SD45</accession>
<feature type="domain" description="CRC" evidence="5">
    <location>
        <begin position="261"/>
        <end position="383"/>
    </location>
</feature>
<gene>
    <name evidence="6" type="primary">LIN54</name>
    <name evidence="6" type="ORF">GZH46_00249</name>
</gene>
<proteinExistence type="inferred from homology"/>
<dbReference type="SUPFAM" id="SSF81995">
    <property type="entry name" value="beta-sandwich domain of Sec23/24"/>
    <property type="match status" value="1"/>
</dbReference>
<dbReference type="Proteomes" id="UP000825002">
    <property type="component" value="Unassembled WGS sequence"/>
</dbReference>
<evidence type="ECO:0000256" key="4">
    <source>
        <dbReference type="SAM" id="MobiDB-lite"/>
    </source>
</evidence>
<dbReference type="InterPro" id="IPR028307">
    <property type="entry name" value="Lin-54_fam"/>
</dbReference>
<reference evidence="6 7" key="1">
    <citation type="submission" date="2020-10" db="EMBL/GenBank/DDBJ databases">
        <authorList>
            <person name="Klimov P.B."/>
            <person name="Dyachkov S.M."/>
            <person name="Chetverikov P.E."/>
        </authorList>
    </citation>
    <scope>NUCLEOTIDE SEQUENCE [LARGE SCALE GENOMIC DNA]</scope>
    <source>
        <strain evidence="6">BMOC 18-1129-001#AD2665</strain>
        <tissue evidence="6">Entire mites</tissue>
    </source>
</reference>
<dbReference type="InterPro" id="IPR005172">
    <property type="entry name" value="CRC"/>
</dbReference>
<evidence type="ECO:0000256" key="2">
    <source>
        <dbReference type="ARBA" id="ARBA00007267"/>
    </source>
</evidence>
<feature type="non-terminal residue" evidence="6">
    <location>
        <position position="1"/>
    </location>
</feature>
<dbReference type="SMART" id="SM01114">
    <property type="entry name" value="CXC"/>
    <property type="match status" value="2"/>
</dbReference>
<keyword evidence="7" id="KW-1185">Reference proteome</keyword>
<dbReference type="Pfam" id="PF03638">
    <property type="entry name" value="TCR"/>
    <property type="match status" value="2"/>
</dbReference>
<evidence type="ECO:0000313" key="7">
    <source>
        <dbReference type="Proteomes" id="UP000825002"/>
    </source>
</evidence>
<sequence>MSPPASPSKLVEDHNPQGYVDYASITAGNLELTDLTKDFDFDLTDVDVAAFENVANEVSIPSTSLVVTSSAETSSTSHPQLQQTQQLQQSQQQQPTPSPQQQQQQQPQQQQQQQQPHQHQPQQQHQQQVLQQHVIHVGTSGLPQGVKQKVLAANVPSSNRQIIMVPASALISAKTGTGATATFLKVTGLTPKAFGTSTSTASLHPIASSINKTAPSTPKPQTKGSSIKAPASANLATLASSKSTPKSQPSSGATSTSDFGKRKPCNCTKSQCLKLYCDCFANGEFCKDCKCTNCFNNVDHEEERQKAIRQCLDRNPQAFHPKIGKATRVSTGEAPTVDAIERRHIKGCNCKRSGCLKNYCECYEAKILCSNLCKCCGCKNYEESFERKTLMHLADAVTEQSMLNTSSWHPNDYKPKQPIQFNHIGSSMPCSFITNEVIQATSQCLITQADEAEAKNIGYEQLEQLLIEEFGKCLTSIIDSASKSKKKATRV</sequence>
<comment type="similarity">
    <text evidence="2">Belongs to the lin-54 family.</text>
</comment>
<feature type="region of interest" description="Disordered" evidence="4">
    <location>
        <begin position="209"/>
        <end position="262"/>
    </location>
</feature>
<feature type="compositionally biased region" description="Polar residues" evidence="4">
    <location>
        <begin position="209"/>
        <end position="225"/>
    </location>
</feature>
<evidence type="ECO:0000256" key="1">
    <source>
        <dbReference type="ARBA" id="ARBA00004123"/>
    </source>
</evidence>
<dbReference type="EMBL" id="JAIFTH010000023">
    <property type="protein sequence ID" value="KAG9511185.1"/>
    <property type="molecule type" value="Genomic_DNA"/>
</dbReference>
<dbReference type="PROSITE" id="PS51634">
    <property type="entry name" value="CRC"/>
    <property type="match status" value="1"/>
</dbReference>
<comment type="caution">
    <text evidence="6">The sequence shown here is derived from an EMBL/GenBank/DDBJ whole genome shotgun (WGS) entry which is preliminary data.</text>
</comment>
<dbReference type="InterPro" id="IPR033467">
    <property type="entry name" value="Tesmin/TSO1-like_CXC"/>
</dbReference>
<organism evidence="6 7">
    <name type="scientific">Fragariocoptes setiger</name>
    <dbReference type="NCBI Taxonomy" id="1670756"/>
    <lineage>
        <taxon>Eukaryota</taxon>
        <taxon>Metazoa</taxon>
        <taxon>Ecdysozoa</taxon>
        <taxon>Arthropoda</taxon>
        <taxon>Chelicerata</taxon>
        <taxon>Arachnida</taxon>
        <taxon>Acari</taxon>
        <taxon>Acariformes</taxon>
        <taxon>Trombidiformes</taxon>
        <taxon>Prostigmata</taxon>
        <taxon>Eupodina</taxon>
        <taxon>Eriophyoidea</taxon>
        <taxon>Phytoptidae</taxon>
        <taxon>Fragariocoptes</taxon>
    </lineage>
</organism>
<comment type="subcellular location">
    <subcellularLocation>
        <location evidence="1">Nucleus</location>
    </subcellularLocation>
</comment>